<dbReference type="InParanoid" id="A7RXZ1"/>
<dbReference type="Proteomes" id="UP000001593">
    <property type="component" value="Unassembled WGS sequence"/>
</dbReference>
<dbReference type="AlphaFoldDB" id="A7RXZ1"/>
<feature type="compositionally biased region" description="Basic and acidic residues" evidence="1">
    <location>
        <begin position="371"/>
        <end position="381"/>
    </location>
</feature>
<feature type="region of interest" description="Disordered" evidence="1">
    <location>
        <begin position="251"/>
        <end position="270"/>
    </location>
</feature>
<dbReference type="InterPro" id="IPR016024">
    <property type="entry name" value="ARM-type_fold"/>
</dbReference>
<protein>
    <submittedName>
        <fullName evidence="2">Uncharacterized protein</fullName>
    </submittedName>
</protein>
<keyword evidence="3" id="KW-1185">Reference proteome</keyword>
<proteinExistence type="predicted"/>
<sequence length="509" mass="58988">MEYPKKCWRPDDDVWFDNKPVGVNKLDGYFRGEKINQFLRCGTFHAKRRGEEQKCKEQLQRCIKGTSDAAVRNKCYEAYRKCMSDNRPKPSYRPRPSRPKPTLPPFAQKCKEQLRRCMNRTSDAAFRNKCYEAYWKCMSDNRPKPSYRPRPSRPKPTLPPFAQKCKEQLRRCMNRTSDAAVRNKCYEAYRKCMSDNRPKPSYRPRPSRPKPTLPPFAQKCKEQLRRCMNRTSDAAFRNKCYEAYRKCMSDNRPKPSYRPRPSRPKPTLPPFAQKCKEQLRRCMNRTSDAAFRNKCYEAYRKCMSDNRPKPSYRPRPSRPKPTLPPFAHPILNWNLVSSDDLSLVPDALIGFPVFGFPVEGESFDVTGNQAPHERCGKKPTDPKGATQSLKKCKEQLRRCMNRTSDAAVRNKCYEAYRKCMSDSRPKPSCRPSPTIPAQVEKCRMELKVCLNGSSGGFDRLKCFNAFGKCIFENNKPVGDEELEDFDDAAHPSLPAFAKKCMDAAAVFRP</sequence>
<organism evidence="2 3">
    <name type="scientific">Nematostella vectensis</name>
    <name type="common">Starlet sea anemone</name>
    <dbReference type="NCBI Taxonomy" id="45351"/>
    <lineage>
        <taxon>Eukaryota</taxon>
        <taxon>Metazoa</taxon>
        <taxon>Cnidaria</taxon>
        <taxon>Anthozoa</taxon>
        <taxon>Hexacorallia</taxon>
        <taxon>Actiniaria</taxon>
        <taxon>Edwardsiidae</taxon>
        <taxon>Nematostella</taxon>
    </lineage>
</organism>
<accession>A7RXZ1</accession>
<feature type="region of interest" description="Disordered" evidence="1">
    <location>
        <begin position="86"/>
        <end position="105"/>
    </location>
</feature>
<gene>
    <name evidence="2" type="ORF">NEMVEDRAFT_v1g203803</name>
</gene>
<evidence type="ECO:0000313" key="2">
    <source>
        <dbReference type="EMBL" id="EDO43708.1"/>
    </source>
</evidence>
<name>A7RXZ1_NEMVE</name>
<dbReference type="HOGENOM" id="CLU_535659_0_0_1"/>
<feature type="region of interest" description="Disordered" evidence="1">
    <location>
        <begin position="368"/>
        <end position="387"/>
    </location>
</feature>
<dbReference type="EMBL" id="DS469551">
    <property type="protein sequence ID" value="EDO43708.1"/>
    <property type="molecule type" value="Genomic_DNA"/>
</dbReference>
<evidence type="ECO:0000256" key="1">
    <source>
        <dbReference type="SAM" id="MobiDB-lite"/>
    </source>
</evidence>
<dbReference type="SUPFAM" id="SSF48371">
    <property type="entry name" value="ARM repeat"/>
    <property type="match status" value="1"/>
</dbReference>
<evidence type="ECO:0000313" key="3">
    <source>
        <dbReference type="Proteomes" id="UP000001593"/>
    </source>
</evidence>
<reference evidence="2 3" key="1">
    <citation type="journal article" date="2007" name="Science">
        <title>Sea anemone genome reveals ancestral eumetazoan gene repertoire and genomic organization.</title>
        <authorList>
            <person name="Putnam N.H."/>
            <person name="Srivastava M."/>
            <person name="Hellsten U."/>
            <person name="Dirks B."/>
            <person name="Chapman J."/>
            <person name="Salamov A."/>
            <person name="Terry A."/>
            <person name="Shapiro H."/>
            <person name="Lindquist E."/>
            <person name="Kapitonov V.V."/>
            <person name="Jurka J."/>
            <person name="Genikhovich G."/>
            <person name="Grigoriev I.V."/>
            <person name="Lucas S.M."/>
            <person name="Steele R.E."/>
            <person name="Finnerty J.R."/>
            <person name="Technau U."/>
            <person name="Martindale M.Q."/>
            <person name="Rokhsar D.S."/>
        </authorList>
    </citation>
    <scope>NUCLEOTIDE SEQUENCE [LARGE SCALE GENOMIC DNA]</scope>
    <source>
        <strain evidence="3">CH2 X CH6</strain>
    </source>
</reference>
<dbReference type="PhylomeDB" id="A7RXZ1"/>
<feature type="region of interest" description="Disordered" evidence="1">
    <location>
        <begin position="196"/>
        <end position="215"/>
    </location>
</feature>